<dbReference type="AlphaFoldDB" id="A0AA41H8Y5"/>
<evidence type="ECO:0000256" key="1">
    <source>
        <dbReference type="SAM" id="SignalP"/>
    </source>
</evidence>
<feature type="chain" id="PRO_5041433196" description="Porin" evidence="1">
    <location>
        <begin position="29"/>
        <end position="88"/>
    </location>
</feature>
<comment type="caution">
    <text evidence="2">The sequence shown here is derived from an EMBL/GenBank/DDBJ whole genome shotgun (WGS) entry which is preliminary data.</text>
</comment>
<keyword evidence="1" id="KW-0732">Signal</keyword>
<keyword evidence="5" id="KW-1185">Reference proteome</keyword>
<proteinExistence type="predicted"/>
<dbReference type="EMBL" id="JAHTGR010000003">
    <property type="protein sequence ID" value="MBV6320462.1"/>
    <property type="molecule type" value="Genomic_DNA"/>
</dbReference>
<accession>A0AA41H8Y5</accession>
<reference evidence="2" key="1">
    <citation type="submission" date="2021-07" db="EMBL/GenBank/DDBJ databases">
        <title>Characterization of violacein-producing bacteria and related species.</title>
        <authorList>
            <person name="Wilson H.S."/>
            <person name="De Leon M.E."/>
        </authorList>
    </citation>
    <scope>NUCLEOTIDE SEQUENCE</scope>
    <source>
        <strain evidence="2">HSC-15S17</strain>
    </source>
</reference>
<reference evidence="3" key="2">
    <citation type="submission" date="2022-03" db="EMBL/GenBank/DDBJ databases">
        <title>Genome Encyclopedia of Bacteria and Archaea VI: Functional Genomics of Type Strains.</title>
        <authorList>
            <person name="Whitman W."/>
        </authorList>
    </citation>
    <scope>NUCLEOTIDE SEQUENCE</scope>
    <source>
        <strain evidence="3">HSC-15S17</strain>
    </source>
</reference>
<dbReference type="Proteomes" id="UP001162889">
    <property type="component" value="Unassembled WGS sequence"/>
</dbReference>
<evidence type="ECO:0000313" key="4">
    <source>
        <dbReference type="Proteomes" id="UP001155901"/>
    </source>
</evidence>
<protein>
    <recommendedName>
        <fullName evidence="6">Porin</fullName>
    </recommendedName>
</protein>
<evidence type="ECO:0000313" key="5">
    <source>
        <dbReference type="Proteomes" id="UP001162889"/>
    </source>
</evidence>
<name>A0AA41H8Y5_9BURK</name>
<dbReference type="Proteomes" id="UP001155901">
    <property type="component" value="Unassembled WGS sequence"/>
</dbReference>
<evidence type="ECO:0008006" key="6">
    <source>
        <dbReference type="Google" id="ProtNLM"/>
    </source>
</evidence>
<gene>
    <name evidence="2" type="ORF">KVP70_05900</name>
    <name evidence="3" type="ORF">L1274_002538</name>
</gene>
<evidence type="ECO:0000313" key="3">
    <source>
        <dbReference type="EMBL" id="MCP2008830.1"/>
    </source>
</evidence>
<sequence length="88" mass="9197">MFKSTRRSGPLLLASLLAALTLSQSAHAEIKYGVTTIAATDYYAGYRLAGNGDIVGGAATGGSFFYVRPAGRTHLEVKVLYSPGEGKS</sequence>
<organism evidence="2 4">
    <name type="scientific">Duganella violaceipulchra</name>
    <dbReference type="NCBI Taxonomy" id="2849652"/>
    <lineage>
        <taxon>Bacteria</taxon>
        <taxon>Pseudomonadati</taxon>
        <taxon>Pseudomonadota</taxon>
        <taxon>Betaproteobacteria</taxon>
        <taxon>Burkholderiales</taxon>
        <taxon>Oxalobacteraceae</taxon>
        <taxon>Telluria group</taxon>
        <taxon>Duganella</taxon>
    </lineage>
</organism>
<evidence type="ECO:0000313" key="2">
    <source>
        <dbReference type="EMBL" id="MBV6320462.1"/>
    </source>
</evidence>
<feature type="signal peptide" evidence="1">
    <location>
        <begin position="1"/>
        <end position="28"/>
    </location>
</feature>
<dbReference type="RefSeq" id="WP_217941188.1">
    <property type="nucleotide sequence ID" value="NZ_JAHTGR010000003.1"/>
</dbReference>
<dbReference type="EMBL" id="JALJZU010000004">
    <property type="protein sequence ID" value="MCP2008830.1"/>
    <property type="molecule type" value="Genomic_DNA"/>
</dbReference>